<accession>A0A0V0HBU1</accession>
<organism evidence="1">
    <name type="scientific">Solanum chacoense</name>
    <name type="common">Chaco potato</name>
    <dbReference type="NCBI Taxonomy" id="4108"/>
    <lineage>
        <taxon>Eukaryota</taxon>
        <taxon>Viridiplantae</taxon>
        <taxon>Streptophyta</taxon>
        <taxon>Embryophyta</taxon>
        <taxon>Tracheophyta</taxon>
        <taxon>Spermatophyta</taxon>
        <taxon>Magnoliopsida</taxon>
        <taxon>eudicotyledons</taxon>
        <taxon>Gunneridae</taxon>
        <taxon>Pentapetalae</taxon>
        <taxon>asterids</taxon>
        <taxon>lamiids</taxon>
        <taxon>Solanales</taxon>
        <taxon>Solanaceae</taxon>
        <taxon>Solanoideae</taxon>
        <taxon>Solaneae</taxon>
        <taxon>Solanum</taxon>
    </lineage>
</organism>
<evidence type="ECO:0000313" key="1">
    <source>
        <dbReference type="EMBL" id="JAP17562.1"/>
    </source>
</evidence>
<proteinExistence type="predicted"/>
<dbReference type="EMBL" id="GEDG01022367">
    <property type="protein sequence ID" value="JAP17562.1"/>
    <property type="molecule type" value="Transcribed_RNA"/>
</dbReference>
<sequence>MDVEGFKKKAEEWWNSFVIQERPDYILSCKHKLMKTKLKEWNASNGGNLKKNKINLLNQTVDHVQEQGPLSAYLDWLKKVTFKSKIKIKL</sequence>
<dbReference type="AlphaFoldDB" id="A0A0V0HBU1"/>
<protein>
    <submittedName>
        <fullName evidence="1">Putative ovule protein</fullName>
    </submittedName>
</protein>
<reference evidence="1" key="1">
    <citation type="submission" date="2015-12" db="EMBL/GenBank/DDBJ databases">
        <title>Gene expression during late stages of embryo sac development: a critical building block for successful pollen-pistil interactions.</title>
        <authorList>
            <person name="Liu Y."/>
            <person name="Joly V."/>
            <person name="Sabar M."/>
            <person name="Matton D.P."/>
        </authorList>
    </citation>
    <scope>NUCLEOTIDE SEQUENCE</scope>
</reference>
<name>A0A0V0HBU1_SOLCH</name>